<feature type="region of interest" description="Disordered" evidence="7">
    <location>
        <begin position="332"/>
        <end position="354"/>
    </location>
</feature>
<feature type="compositionally biased region" description="Polar residues" evidence="7">
    <location>
        <begin position="372"/>
        <end position="381"/>
    </location>
</feature>
<evidence type="ECO:0000256" key="4">
    <source>
        <dbReference type="ARBA" id="ARBA00022814"/>
    </source>
</evidence>
<gene>
    <name evidence="10" type="ORF">RMAR1173_LOCUS17054</name>
</gene>
<evidence type="ECO:0000256" key="3">
    <source>
        <dbReference type="ARBA" id="ARBA00022640"/>
    </source>
</evidence>
<dbReference type="SMART" id="SM00513">
    <property type="entry name" value="SAP"/>
    <property type="match status" value="1"/>
</dbReference>
<dbReference type="Gene3D" id="1.10.720.30">
    <property type="entry name" value="SAP domain"/>
    <property type="match status" value="1"/>
</dbReference>
<dbReference type="InterPro" id="IPR036735">
    <property type="entry name" value="NGN_dom_sf"/>
</dbReference>
<dbReference type="AlphaFoldDB" id="A0A7S2WSQ2"/>
<dbReference type="PROSITE" id="PS50800">
    <property type="entry name" value="SAP"/>
    <property type="match status" value="1"/>
</dbReference>
<keyword evidence="8" id="KW-0732">Signal</keyword>
<dbReference type="InterPro" id="IPR008991">
    <property type="entry name" value="Translation_prot_SH3-like_sf"/>
</dbReference>
<dbReference type="Pfam" id="PF02037">
    <property type="entry name" value="SAP"/>
    <property type="match status" value="1"/>
</dbReference>
<feature type="compositionally biased region" description="Acidic residues" evidence="7">
    <location>
        <begin position="402"/>
        <end position="418"/>
    </location>
</feature>
<dbReference type="Gene3D" id="3.30.70.940">
    <property type="entry name" value="NusG, N-terminal domain"/>
    <property type="match status" value="1"/>
</dbReference>
<feature type="region of interest" description="Disordered" evidence="7">
    <location>
        <begin position="245"/>
        <end position="309"/>
    </location>
</feature>
<dbReference type="GO" id="GO:0009507">
    <property type="term" value="C:chloroplast"/>
    <property type="evidence" value="ECO:0007669"/>
    <property type="project" value="UniProtKB-SubCell"/>
</dbReference>
<keyword evidence="4" id="KW-0889">Transcription antitermination</keyword>
<proteinExistence type="predicted"/>
<dbReference type="Pfam" id="PF02357">
    <property type="entry name" value="NusG"/>
    <property type="match status" value="1"/>
</dbReference>
<accession>A0A7S2WSQ2</accession>
<organism evidence="10">
    <name type="scientific">Rhizochromulina marina</name>
    <dbReference type="NCBI Taxonomy" id="1034831"/>
    <lineage>
        <taxon>Eukaryota</taxon>
        <taxon>Sar</taxon>
        <taxon>Stramenopiles</taxon>
        <taxon>Ochrophyta</taxon>
        <taxon>Dictyochophyceae</taxon>
        <taxon>Rhizochromulinales</taxon>
        <taxon>Rhizochromulina</taxon>
    </lineage>
</organism>
<feature type="compositionally biased region" description="Low complexity" evidence="7">
    <location>
        <begin position="419"/>
        <end position="428"/>
    </location>
</feature>
<dbReference type="GO" id="GO:0006354">
    <property type="term" value="P:DNA-templated transcription elongation"/>
    <property type="evidence" value="ECO:0007669"/>
    <property type="project" value="InterPro"/>
</dbReference>
<evidence type="ECO:0000256" key="8">
    <source>
        <dbReference type="SAM" id="SignalP"/>
    </source>
</evidence>
<evidence type="ECO:0000256" key="1">
    <source>
        <dbReference type="ARBA" id="ARBA00004229"/>
    </source>
</evidence>
<name>A0A7S2WSQ2_9STRA</name>
<keyword evidence="3" id="KW-0934">Plastid</keyword>
<dbReference type="SUPFAM" id="SSF82679">
    <property type="entry name" value="N-utilization substance G protein NusG, N-terminal domain"/>
    <property type="match status" value="1"/>
</dbReference>
<feature type="region of interest" description="Disordered" evidence="7">
    <location>
        <begin position="451"/>
        <end position="484"/>
    </location>
</feature>
<feature type="compositionally biased region" description="Polar residues" evidence="7">
    <location>
        <begin position="337"/>
        <end position="354"/>
    </location>
</feature>
<feature type="chain" id="PRO_5030973906" description="SAP domain-containing protein" evidence="8">
    <location>
        <begin position="16"/>
        <end position="521"/>
    </location>
</feature>
<keyword evidence="2" id="KW-0150">Chloroplast</keyword>
<dbReference type="GO" id="GO:0031564">
    <property type="term" value="P:transcription antitermination"/>
    <property type="evidence" value="ECO:0007669"/>
    <property type="project" value="UniProtKB-KW"/>
</dbReference>
<comment type="subcellular location">
    <subcellularLocation>
        <location evidence="1">Plastid</location>
        <location evidence="1">Chloroplast</location>
    </subcellularLocation>
</comment>
<reference evidence="10" key="1">
    <citation type="submission" date="2021-01" db="EMBL/GenBank/DDBJ databases">
        <authorList>
            <person name="Corre E."/>
            <person name="Pelletier E."/>
            <person name="Niang G."/>
            <person name="Scheremetjew M."/>
            <person name="Finn R."/>
            <person name="Kale V."/>
            <person name="Holt S."/>
            <person name="Cochrane G."/>
            <person name="Meng A."/>
            <person name="Brown T."/>
            <person name="Cohen L."/>
        </authorList>
    </citation>
    <scope>NUCLEOTIDE SEQUENCE</scope>
    <source>
        <strain evidence="10">CCMP1243</strain>
    </source>
</reference>
<feature type="domain" description="SAP" evidence="9">
    <location>
        <begin position="483"/>
        <end position="517"/>
    </location>
</feature>
<dbReference type="InterPro" id="IPR036361">
    <property type="entry name" value="SAP_dom_sf"/>
</dbReference>
<keyword evidence="5" id="KW-0805">Transcription regulation</keyword>
<evidence type="ECO:0000256" key="5">
    <source>
        <dbReference type="ARBA" id="ARBA00023015"/>
    </source>
</evidence>
<feature type="region of interest" description="Disordered" evidence="7">
    <location>
        <begin position="368"/>
        <end position="430"/>
    </location>
</feature>
<dbReference type="EMBL" id="HBHJ01025854">
    <property type="protein sequence ID" value="CAD9705474.1"/>
    <property type="molecule type" value="Transcribed_RNA"/>
</dbReference>
<protein>
    <recommendedName>
        <fullName evidence="9">SAP domain-containing protein</fullName>
    </recommendedName>
</protein>
<evidence type="ECO:0000256" key="6">
    <source>
        <dbReference type="ARBA" id="ARBA00023163"/>
    </source>
</evidence>
<evidence type="ECO:0000259" key="9">
    <source>
        <dbReference type="PROSITE" id="PS50800"/>
    </source>
</evidence>
<sequence length="521" mass="57154">MRVCAVLLLLWGCDAFSPVPRPVPGVPQLGRNPHPRFAMGDAAPFIEDSEESKWYIINCVTGFELVVERLLQVMVDNVGIRSEVLEIKVPTQTLSMTRGKRVSTKQRTLYPSYVFAHLYMSQEVYDAIMATDHVMSFVGVRSATSGRGRKAAKRVIPQPLSAGEIKQFRLNEEEGAKLEDPTFGFSIGDFVEILTGPTKGERGYLRLVRDGQVVVRLMAYGRRMDLDFDPVDVRRLGAADLPDLVELEEGETSTPKRELSEEEQARKLARAEEKARRWQMRQEKQEQKRLRQPGARTDDAFGEVFGEEDATAGTVKADLDTEFSPFQDALAQLGAPSGSSKTFESSAVQQDSTRLSLEDDDLLAELMGDNFLETTKTSSSAPGGGNVNPSRDRKSAQLTSKEEEEFLSLLLEEGDDDSSASVSAEDAAMLQQQEDDFLNMLFDDSGDMVQQDDLITGDEGGHVASSAAGAGTGAAGATPPRDISELTVPQLKEELRSLGLKVGGRKAELQERLVEALQGQP</sequence>
<dbReference type="PANTHER" id="PTHR30265">
    <property type="entry name" value="RHO-INTERACTING TRANSCRIPTION TERMINATION FACTOR NUSG"/>
    <property type="match status" value="1"/>
</dbReference>
<keyword evidence="6" id="KW-0804">Transcription</keyword>
<evidence type="ECO:0000313" key="10">
    <source>
        <dbReference type="EMBL" id="CAD9705474.1"/>
    </source>
</evidence>
<feature type="compositionally biased region" description="Basic and acidic residues" evidence="7">
    <location>
        <begin position="254"/>
        <end position="289"/>
    </location>
</feature>
<feature type="signal peptide" evidence="8">
    <location>
        <begin position="1"/>
        <end position="15"/>
    </location>
</feature>
<dbReference type="SMART" id="SM00738">
    <property type="entry name" value="NGN"/>
    <property type="match status" value="1"/>
</dbReference>
<evidence type="ECO:0000256" key="2">
    <source>
        <dbReference type="ARBA" id="ARBA00022528"/>
    </source>
</evidence>
<evidence type="ECO:0000256" key="7">
    <source>
        <dbReference type="SAM" id="MobiDB-lite"/>
    </source>
</evidence>
<dbReference type="PANTHER" id="PTHR30265:SF4">
    <property type="entry name" value="KOW MOTIF FAMILY PROTEIN, EXPRESSED"/>
    <property type="match status" value="1"/>
</dbReference>
<dbReference type="InterPro" id="IPR043425">
    <property type="entry name" value="NusG-like"/>
</dbReference>
<dbReference type="SUPFAM" id="SSF50104">
    <property type="entry name" value="Translation proteins SH3-like domain"/>
    <property type="match status" value="1"/>
</dbReference>
<dbReference type="SUPFAM" id="SSF68906">
    <property type="entry name" value="SAP domain"/>
    <property type="match status" value="1"/>
</dbReference>
<dbReference type="InterPro" id="IPR003034">
    <property type="entry name" value="SAP_dom"/>
</dbReference>
<dbReference type="InterPro" id="IPR006645">
    <property type="entry name" value="NGN-like_dom"/>
</dbReference>